<evidence type="ECO:0000313" key="6">
    <source>
        <dbReference type="EMBL" id="HGB15675.1"/>
    </source>
</evidence>
<feature type="active site" evidence="3">
    <location>
        <position position="246"/>
    </location>
</feature>
<accession>A0A7C3WSV3</accession>
<dbReference type="InterPro" id="IPR029510">
    <property type="entry name" value="Ald_DH_CS_GLU"/>
</dbReference>
<comment type="caution">
    <text evidence="6">The sequence shown here is derived from an EMBL/GenBank/DDBJ whole genome shotgun (WGS) entry which is preliminary data.</text>
</comment>
<organism evidence="6">
    <name type="scientific">Desulfobacca acetoxidans</name>
    <dbReference type="NCBI Taxonomy" id="60893"/>
    <lineage>
        <taxon>Bacteria</taxon>
        <taxon>Pseudomonadati</taxon>
        <taxon>Thermodesulfobacteriota</taxon>
        <taxon>Desulfobaccia</taxon>
        <taxon>Desulfobaccales</taxon>
        <taxon>Desulfobaccaceae</taxon>
        <taxon>Desulfobacca</taxon>
    </lineage>
</organism>
<evidence type="ECO:0000259" key="5">
    <source>
        <dbReference type="Pfam" id="PF00171"/>
    </source>
</evidence>
<dbReference type="AlphaFoldDB" id="A0A7C3WSV3"/>
<dbReference type="GO" id="GO:0008911">
    <property type="term" value="F:lactaldehyde dehydrogenase (NAD+) activity"/>
    <property type="evidence" value="ECO:0007669"/>
    <property type="project" value="TreeGrafter"/>
</dbReference>
<dbReference type="PANTHER" id="PTHR42991">
    <property type="entry name" value="ALDEHYDE DEHYDROGENASE"/>
    <property type="match status" value="1"/>
</dbReference>
<proteinExistence type="inferred from homology"/>
<gene>
    <name evidence="6" type="ORF">ENV62_10635</name>
</gene>
<dbReference type="PANTHER" id="PTHR42991:SF1">
    <property type="entry name" value="ALDEHYDE DEHYDROGENASE"/>
    <property type="match status" value="1"/>
</dbReference>
<name>A0A7C3WSV3_9BACT</name>
<dbReference type="InterPro" id="IPR051020">
    <property type="entry name" value="ALDH-related_metabolic_enz"/>
</dbReference>
<dbReference type="PROSITE" id="PS00687">
    <property type="entry name" value="ALDEHYDE_DEHYDR_GLU"/>
    <property type="match status" value="1"/>
</dbReference>
<dbReference type="InterPro" id="IPR016163">
    <property type="entry name" value="Ald_DH_C"/>
</dbReference>
<reference evidence="6" key="1">
    <citation type="journal article" date="2020" name="mSystems">
        <title>Genome- and Community-Level Interaction Insights into Carbon Utilization and Element Cycling Functions of Hydrothermarchaeota in Hydrothermal Sediment.</title>
        <authorList>
            <person name="Zhou Z."/>
            <person name="Liu Y."/>
            <person name="Xu W."/>
            <person name="Pan J."/>
            <person name="Luo Z.H."/>
            <person name="Li M."/>
        </authorList>
    </citation>
    <scope>NUCLEOTIDE SEQUENCE [LARGE SCALE GENOMIC DNA]</scope>
    <source>
        <strain evidence="6">SpSt-776</strain>
    </source>
</reference>
<dbReference type="Pfam" id="PF00171">
    <property type="entry name" value="Aldedh"/>
    <property type="match status" value="1"/>
</dbReference>
<comment type="similarity">
    <text evidence="1 4">Belongs to the aldehyde dehydrogenase family.</text>
</comment>
<dbReference type="EMBL" id="DTHB01000060">
    <property type="protein sequence ID" value="HGB15675.1"/>
    <property type="molecule type" value="Genomic_DNA"/>
</dbReference>
<evidence type="ECO:0000256" key="4">
    <source>
        <dbReference type="RuleBase" id="RU003345"/>
    </source>
</evidence>
<evidence type="ECO:0000256" key="3">
    <source>
        <dbReference type="PROSITE-ProRule" id="PRU10007"/>
    </source>
</evidence>
<dbReference type="InterPro" id="IPR015590">
    <property type="entry name" value="Aldehyde_DH_dom"/>
</dbReference>
<evidence type="ECO:0000256" key="2">
    <source>
        <dbReference type="ARBA" id="ARBA00023002"/>
    </source>
</evidence>
<evidence type="ECO:0000256" key="1">
    <source>
        <dbReference type="ARBA" id="ARBA00009986"/>
    </source>
</evidence>
<sequence length="472" mass="50620">MAKACFVNGQWVQTQKTLPVVSPWSGEVVGEVCLAGEAEWEQAIAAAQGAAEIFKKFSSYQGREVLEALLAGVKARQEEFAQTIVAEGGKPITYARTEMARGVMTLAFAAEEAVRVGGETMPLDVARFAAGRWGVSRRFPIGPVLGITPFNFPFNLMAHKVGPALAAGNPIILKPASKTPLTALMLAEVYHDAGLPSGGLQVLPSPVDLAEKAVKDERLKALSFTGSAAVGWHLKNMAGRKRVLLELGGNAALIVDAGADLELAAHRAAVSGFAHAGQVCIALQRLLVVEEVYDDFKKIFLKKVEQEIVTGDPHREETVAGPLIDATAAARVRAWVQEALEGGAVMLTGNLGEGNLVPPIVLEKVTRDMKVWREEIFGPVVTLTPCQTFAEALELANDSEYGLQAGVFTNNLAHAWRAYETLEVGGVIINDAPNFRVDHMPYGGVKASGLGREGVRYAIEELTELRLLVLRI</sequence>
<dbReference type="SUPFAM" id="SSF53720">
    <property type="entry name" value="ALDH-like"/>
    <property type="match status" value="1"/>
</dbReference>
<dbReference type="InterPro" id="IPR016161">
    <property type="entry name" value="Ald_DH/histidinol_DH"/>
</dbReference>
<protein>
    <submittedName>
        <fullName evidence="6">Aldehyde dehydrogenase family protein</fullName>
    </submittedName>
</protein>
<dbReference type="Gene3D" id="3.40.309.10">
    <property type="entry name" value="Aldehyde Dehydrogenase, Chain A, domain 2"/>
    <property type="match status" value="1"/>
</dbReference>
<dbReference type="InterPro" id="IPR016162">
    <property type="entry name" value="Ald_DH_N"/>
</dbReference>
<dbReference type="Gene3D" id="3.40.605.10">
    <property type="entry name" value="Aldehyde Dehydrogenase, Chain A, domain 1"/>
    <property type="match status" value="1"/>
</dbReference>
<keyword evidence="2 4" id="KW-0560">Oxidoreductase</keyword>
<feature type="domain" description="Aldehyde dehydrogenase" evidence="5">
    <location>
        <begin position="11"/>
        <end position="466"/>
    </location>
</feature>